<proteinExistence type="predicted"/>
<name>A0A6L2LCB2_TANCI</name>
<sequence length="822" mass="94279">MDLYVQNREHERMILESVENGPLIWPTVEENRVTKTKKYAELSATGKTQADCDMKATNIILQGLPADIYSLVNHHKVPKDLWERVQLRMQGTLLTKQEREGLAVHVFSPGDDPIACLNKAMAFLTTVASSRDSRWSSCSDYHSKQCCFQTEDFDTYDSDCDDVSNAKAVLMANIFNYSFDVISELALKEQVDSLEQNLSNRIKEKERLLQTFTVFKSEAKEKKDKYMENEIDLEKKIKKLDNIIFKVGQYAYTMHMLTKPQAFYDNIHKQALGYQNTFYLKKAQRIKPALYDGVVISNKHVVMHVIDNEETLILEEVSRSKMAKKIRIQRNRFVLQQELLADEAVWYHMLNPSTKSSNTLPVKIEAPKELSKKKSKDENVNYDFVEIETKNVELENSVAKLISENKRLCNEINHVKQVFKEQFDSIKKTRVRTKKQSDSLIDKLNLKSAENEDLKAQIQDKVFVITSLKNDLRKIKGKEIVDIDAQKPSGNTIVSGMLKLDLVPLAPKLLQNREAHIDYLKHTQEQADILQGIVEQAKAKQSFDNALDFAWRTFTIVGNSCPLTRITSANVVHPKKPTSHSAKPQTPELKVYSRKAKNVKNLGSSKKAKIVVQIVLWYLDFGCSKHMTGNCSQLVNFVSKFLGTIRFGNDHIARIIGYGDYKLGNVTISRVYYLEGLGHNLFYVGKFCDTDLEVAFQKNTCFIRDLEGVDLIFGSCDTNLYTIYLDDMLKTSPICPLLKASKTKSWLWHRRLSRLNFGTLNKLAKDCLARGIPRLKFQKDHMCSTFALGKSRKSSHKPKAEDTNQEKLYLYEFVWPDPCGEY</sequence>
<reference evidence="4" key="1">
    <citation type="journal article" date="2019" name="Sci. Rep.">
        <title>Draft genome of Tanacetum cinerariifolium, the natural source of mosquito coil.</title>
        <authorList>
            <person name="Yamashiro T."/>
            <person name="Shiraishi A."/>
            <person name="Satake H."/>
            <person name="Nakayama K."/>
        </authorList>
    </citation>
    <scope>NUCLEOTIDE SEQUENCE</scope>
</reference>
<gene>
    <name evidence="4" type="ORF">Tci_031374</name>
</gene>
<evidence type="ECO:0000256" key="1">
    <source>
        <dbReference type="SAM" id="Coils"/>
    </source>
</evidence>
<protein>
    <submittedName>
        <fullName evidence="4">Integrase, catalytic region, zinc finger, CCHC-type, peptidase aspartic, catalytic</fullName>
    </submittedName>
</protein>
<feature type="coiled-coil region" evidence="1">
    <location>
        <begin position="384"/>
        <end position="411"/>
    </location>
</feature>
<dbReference type="InterPro" id="IPR025724">
    <property type="entry name" value="GAG-pre-integrase_dom"/>
</dbReference>
<feature type="domain" description="Retrovirus-related Pol polyprotein from transposon TNT 1-94-like beta-barrel" evidence="3">
    <location>
        <begin position="617"/>
        <end position="689"/>
    </location>
</feature>
<dbReference type="Pfam" id="PF22936">
    <property type="entry name" value="Pol_BBD"/>
    <property type="match status" value="1"/>
</dbReference>
<feature type="domain" description="GAG-pre-integrase" evidence="2">
    <location>
        <begin position="719"/>
        <end position="791"/>
    </location>
</feature>
<dbReference type="Pfam" id="PF13976">
    <property type="entry name" value="gag_pre-integrs"/>
    <property type="match status" value="1"/>
</dbReference>
<dbReference type="EMBL" id="BKCJ010004165">
    <property type="protein sequence ID" value="GEU59396.1"/>
    <property type="molecule type" value="Genomic_DNA"/>
</dbReference>
<dbReference type="AlphaFoldDB" id="A0A6L2LCB2"/>
<evidence type="ECO:0000313" key="4">
    <source>
        <dbReference type="EMBL" id="GEU59396.1"/>
    </source>
</evidence>
<feature type="coiled-coil region" evidence="1">
    <location>
        <begin position="191"/>
        <end position="243"/>
    </location>
</feature>
<organism evidence="4">
    <name type="scientific">Tanacetum cinerariifolium</name>
    <name type="common">Dalmatian daisy</name>
    <name type="synonym">Chrysanthemum cinerariifolium</name>
    <dbReference type="NCBI Taxonomy" id="118510"/>
    <lineage>
        <taxon>Eukaryota</taxon>
        <taxon>Viridiplantae</taxon>
        <taxon>Streptophyta</taxon>
        <taxon>Embryophyta</taxon>
        <taxon>Tracheophyta</taxon>
        <taxon>Spermatophyta</taxon>
        <taxon>Magnoliopsida</taxon>
        <taxon>eudicotyledons</taxon>
        <taxon>Gunneridae</taxon>
        <taxon>Pentapetalae</taxon>
        <taxon>asterids</taxon>
        <taxon>campanulids</taxon>
        <taxon>Asterales</taxon>
        <taxon>Asteraceae</taxon>
        <taxon>Asteroideae</taxon>
        <taxon>Anthemideae</taxon>
        <taxon>Anthemidinae</taxon>
        <taxon>Tanacetum</taxon>
    </lineage>
</organism>
<evidence type="ECO:0000259" key="3">
    <source>
        <dbReference type="Pfam" id="PF22936"/>
    </source>
</evidence>
<evidence type="ECO:0000259" key="2">
    <source>
        <dbReference type="Pfam" id="PF13976"/>
    </source>
</evidence>
<accession>A0A6L2LCB2</accession>
<dbReference type="InterPro" id="IPR054722">
    <property type="entry name" value="PolX-like_BBD"/>
</dbReference>
<comment type="caution">
    <text evidence="4">The sequence shown here is derived from an EMBL/GenBank/DDBJ whole genome shotgun (WGS) entry which is preliminary data.</text>
</comment>
<keyword evidence="1" id="KW-0175">Coiled coil</keyword>